<proteinExistence type="predicted"/>
<organism evidence="3 4">
    <name type="scientific">Peribacillus asahii</name>
    <dbReference type="NCBI Taxonomy" id="228899"/>
    <lineage>
        <taxon>Bacteria</taxon>
        <taxon>Bacillati</taxon>
        <taxon>Bacillota</taxon>
        <taxon>Bacilli</taxon>
        <taxon>Bacillales</taxon>
        <taxon>Bacillaceae</taxon>
        <taxon>Peribacillus</taxon>
    </lineage>
</organism>
<name>A0A3Q9RR75_9BACI</name>
<dbReference type="RefSeq" id="WP_127761740.1">
    <property type="nucleotide sequence ID" value="NZ_CP026095.1"/>
</dbReference>
<dbReference type="EMBL" id="CP026095">
    <property type="protein sequence ID" value="AZV44841.1"/>
    <property type="molecule type" value="Genomic_DNA"/>
</dbReference>
<feature type="transmembrane region" description="Helical" evidence="1">
    <location>
        <begin position="21"/>
        <end position="41"/>
    </location>
</feature>
<evidence type="ECO:0000313" key="4">
    <source>
        <dbReference type="Proteomes" id="UP000283095"/>
    </source>
</evidence>
<feature type="domain" description="TcaA protein NTF2-like" evidence="2">
    <location>
        <begin position="87"/>
        <end position="189"/>
    </location>
</feature>
<sequence length="207" mass="24199">MSRLDREKDRDEKRRWRWGSIYVPLIGILLTTGVSVFAVVYKSDVESKAKEPQIEETKDETVTTAETKSAIKTETEESFDIILKGLEDYRAKYVEAYNKNNMSYIKEFYSDEKSDFYNETKDHIIKSYYENRKIENLEMILKNNKRKGSNTYDAVVDLVYIYDVNGDKEKETVTNRHYIIDITEDSKIILSASPLDARGNSIIEKLE</sequence>
<dbReference type="AlphaFoldDB" id="A0A3Q9RR75"/>
<dbReference type="InterPro" id="IPR054528">
    <property type="entry name" value="TcaA_5th"/>
</dbReference>
<accession>A0A3Q9RR75</accession>
<keyword evidence="1" id="KW-0812">Transmembrane</keyword>
<evidence type="ECO:0000256" key="1">
    <source>
        <dbReference type="SAM" id="Phobius"/>
    </source>
</evidence>
<reference evidence="3 4" key="1">
    <citation type="submission" date="2018-01" db="EMBL/GenBank/DDBJ databases">
        <title>Bacillus asahii Genome sequencing and assembly.</title>
        <authorList>
            <person name="Jiang H."/>
            <person name="Feng Y."/>
            <person name="Zhao F."/>
            <person name="Lin X."/>
        </authorList>
    </citation>
    <scope>NUCLEOTIDE SEQUENCE [LARGE SCALE GENOMIC DNA]</scope>
    <source>
        <strain evidence="3 4">OM18</strain>
    </source>
</reference>
<dbReference type="KEGG" id="pasa:BAOM_4260"/>
<protein>
    <recommendedName>
        <fullName evidence="2">TcaA protein NTF2-like domain-containing protein</fullName>
    </recommendedName>
</protein>
<gene>
    <name evidence="3" type="ORF">BAOM_4260</name>
</gene>
<dbReference type="Proteomes" id="UP000283095">
    <property type="component" value="Chromosome"/>
</dbReference>
<evidence type="ECO:0000259" key="2">
    <source>
        <dbReference type="Pfam" id="PF22819"/>
    </source>
</evidence>
<evidence type="ECO:0000313" key="3">
    <source>
        <dbReference type="EMBL" id="AZV44841.1"/>
    </source>
</evidence>
<keyword evidence="1" id="KW-1133">Transmembrane helix</keyword>
<keyword evidence="1" id="KW-0472">Membrane</keyword>
<dbReference type="Pfam" id="PF22819">
    <property type="entry name" value="TcaA_5th"/>
    <property type="match status" value="1"/>
</dbReference>